<evidence type="ECO:0000313" key="2">
    <source>
        <dbReference type="EMBL" id="MBX47744.1"/>
    </source>
</evidence>
<accession>A0A2P2NZ60</accession>
<evidence type="ECO:0000256" key="1">
    <source>
        <dbReference type="SAM" id="Phobius"/>
    </source>
</evidence>
<reference evidence="2" key="1">
    <citation type="submission" date="2018-02" db="EMBL/GenBank/DDBJ databases">
        <title>Rhizophora mucronata_Transcriptome.</title>
        <authorList>
            <person name="Meera S.P."/>
            <person name="Sreeshan A."/>
            <person name="Augustine A."/>
        </authorList>
    </citation>
    <scope>NUCLEOTIDE SEQUENCE</scope>
    <source>
        <tissue evidence="2">Leaf</tissue>
    </source>
</reference>
<keyword evidence="1" id="KW-0472">Membrane</keyword>
<keyword evidence="1" id="KW-1133">Transmembrane helix</keyword>
<dbReference type="EMBL" id="GGEC01067260">
    <property type="protein sequence ID" value="MBX47744.1"/>
    <property type="molecule type" value="Transcribed_RNA"/>
</dbReference>
<dbReference type="AlphaFoldDB" id="A0A2P2NZ60"/>
<name>A0A2P2NZ60_RHIMU</name>
<feature type="transmembrane region" description="Helical" evidence="1">
    <location>
        <begin position="20"/>
        <end position="43"/>
    </location>
</feature>
<organism evidence="2">
    <name type="scientific">Rhizophora mucronata</name>
    <name type="common">Asiatic mangrove</name>
    <dbReference type="NCBI Taxonomy" id="61149"/>
    <lineage>
        <taxon>Eukaryota</taxon>
        <taxon>Viridiplantae</taxon>
        <taxon>Streptophyta</taxon>
        <taxon>Embryophyta</taxon>
        <taxon>Tracheophyta</taxon>
        <taxon>Spermatophyta</taxon>
        <taxon>Magnoliopsida</taxon>
        <taxon>eudicotyledons</taxon>
        <taxon>Gunneridae</taxon>
        <taxon>Pentapetalae</taxon>
        <taxon>rosids</taxon>
        <taxon>fabids</taxon>
        <taxon>Malpighiales</taxon>
        <taxon>Rhizophoraceae</taxon>
        <taxon>Rhizophora</taxon>
    </lineage>
</organism>
<keyword evidence="1" id="KW-0812">Transmembrane</keyword>
<sequence>MSKFHLSEFNCVMDIANLFFHISFAIVNGCDLLKDFLFFFLIFF</sequence>
<protein>
    <submittedName>
        <fullName evidence="2">Uncharacterized protein</fullName>
    </submittedName>
</protein>
<proteinExistence type="predicted"/>